<sequence>MHAGHRFRSDIVHVPTYCELCNQFMWHAEKIYICVVCRISCHKKCHSKIIQQCSLIGHSIISRSVGRFFGVPLSALVGEDHFVPPLIDKLFMNVETRALFVEGIYRKSGSLAQVRSIRRTIETAPV</sequence>
<dbReference type="SUPFAM" id="SSF48350">
    <property type="entry name" value="GTPase activation domain, GAP"/>
    <property type="match status" value="1"/>
</dbReference>
<dbReference type="AlphaFoldDB" id="A0A1I7XGR7"/>
<dbReference type="PROSITE" id="PS00479">
    <property type="entry name" value="ZF_DAG_PE_1"/>
    <property type="match status" value="1"/>
</dbReference>
<feature type="domain" description="Phorbol-ester/DAG-type" evidence="5">
    <location>
        <begin position="4"/>
        <end position="53"/>
    </location>
</feature>
<dbReference type="PANTHER" id="PTHR46184:SF5">
    <property type="entry name" value="UNCONVENTIONAL MYOSIN-IXA-LIKE"/>
    <property type="match status" value="1"/>
</dbReference>
<keyword evidence="3" id="KW-0479">Metal-binding</keyword>
<protein>
    <submittedName>
        <fullName evidence="8">Phorbol-ester/DAG-type domain-containing protein</fullName>
    </submittedName>
</protein>
<evidence type="ECO:0000256" key="4">
    <source>
        <dbReference type="ARBA" id="ARBA00022833"/>
    </source>
</evidence>
<dbReference type="InterPro" id="IPR000198">
    <property type="entry name" value="RhoGAP_dom"/>
</dbReference>
<dbReference type="PROSITE" id="PS50238">
    <property type="entry name" value="RHOGAP"/>
    <property type="match status" value="1"/>
</dbReference>
<keyword evidence="2" id="KW-0963">Cytoplasm</keyword>
<dbReference type="Pfam" id="PF00130">
    <property type="entry name" value="C1_1"/>
    <property type="match status" value="1"/>
</dbReference>
<dbReference type="InterPro" id="IPR046987">
    <property type="entry name" value="Myo9"/>
</dbReference>
<evidence type="ECO:0000259" key="6">
    <source>
        <dbReference type="PROSITE" id="PS50238"/>
    </source>
</evidence>
<feature type="domain" description="Rho-GAP" evidence="6">
    <location>
        <begin position="71"/>
        <end position="126"/>
    </location>
</feature>
<evidence type="ECO:0000256" key="3">
    <source>
        <dbReference type="ARBA" id="ARBA00022723"/>
    </source>
</evidence>
<organism evidence="7 8">
    <name type="scientific">Heterorhabditis bacteriophora</name>
    <name type="common">Entomopathogenic nematode worm</name>
    <dbReference type="NCBI Taxonomy" id="37862"/>
    <lineage>
        <taxon>Eukaryota</taxon>
        <taxon>Metazoa</taxon>
        <taxon>Ecdysozoa</taxon>
        <taxon>Nematoda</taxon>
        <taxon>Chromadorea</taxon>
        <taxon>Rhabditida</taxon>
        <taxon>Rhabditina</taxon>
        <taxon>Rhabditomorpha</taxon>
        <taxon>Strongyloidea</taxon>
        <taxon>Heterorhabditidae</taxon>
        <taxon>Heterorhabditis</taxon>
    </lineage>
</organism>
<dbReference type="GO" id="GO:0005884">
    <property type="term" value="C:actin filament"/>
    <property type="evidence" value="ECO:0007669"/>
    <property type="project" value="TreeGrafter"/>
</dbReference>
<evidence type="ECO:0000313" key="7">
    <source>
        <dbReference type="Proteomes" id="UP000095283"/>
    </source>
</evidence>
<dbReference type="GO" id="GO:0035556">
    <property type="term" value="P:intracellular signal transduction"/>
    <property type="evidence" value="ECO:0007669"/>
    <property type="project" value="InterPro"/>
</dbReference>
<reference evidence="8" key="1">
    <citation type="submission" date="2016-11" db="UniProtKB">
        <authorList>
            <consortium name="WormBaseParasite"/>
        </authorList>
    </citation>
    <scope>IDENTIFICATION</scope>
</reference>
<dbReference type="GO" id="GO:0000146">
    <property type="term" value="F:microfilament motor activity"/>
    <property type="evidence" value="ECO:0007669"/>
    <property type="project" value="InterPro"/>
</dbReference>
<dbReference type="GO" id="GO:0005737">
    <property type="term" value="C:cytoplasm"/>
    <property type="evidence" value="ECO:0007669"/>
    <property type="project" value="UniProtKB-SubCell"/>
</dbReference>
<dbReference type="Gene3D" id="3.30.60.20">
    <property type="match status" value="1"/>
</dbReference>
<proteinExistence type="predicted"/>
<evidence type="ECO:0000313" key="8">
    <source>
        <dbReference type="WBParaSite" id="Hba_16875"/>
    </source>
</evidence>
<dbReference type="Gene3D" id="1.10.555.10">
    <property type="entry name" value="Rho GTPase activation protein"/>
    <property type="match status" value="1"/>
</dbReference>
<keyword evidence="7" id="KW-1185">Reference proteome</keyword>
<dbReference type="GO" id="GO:0051015">
    <property type="term" value="F:actin filament binding"/>
    <property type="evidence" value="ECO:0007669"/>
    <property type="project" value="TreeGrafter"/>
</dbReference>
<dbReference type="PROSITE" id="PS50081">
    <property type="entry name" value="ZF_DAG_PE_2"/>
    <property type="match status" value="1"/>
</dbReference>
<dbReference type="InterPro" id="IPR002219">
    <property type="entry name" value="PKC_DAG/PE"/>
</dbReference>
<keyword evidence="4" id="KW-0862">Zinc</keyword>
<dbReference type="SMART" id="SM00109">
    <property type="entry name" value="C1"/>
    <property type="match status" value="1"/>
</dbReference>
<dbReference type="GO" id="GO:0005096">
    <property type="term" value="F:GTPase activator activity"/>
    <property type="evidence" value="ECO:0007669"/>
    <property type="project" value="InterPro"/>
</dbReference>
<dbReference type="SUPFAM" id="SSF57889">
    <property type="entry name" value="Cysteine-rich domain"/>
    <property type="match status" value="1"/>
</dbReference>
<comment type="subcellular location">
    <subcellularLocation>
        <location evidence="1">Cytoplasm</location>
    </subcellularLocation>
</comment>
<dbReference type="InterPro" id="IPR008936">
    <property type="entry name" value="Rho_GTPase_activation_prot"/>
</dbReference>
<name>A0A1I7XGR7_HETBA</name>
<evidence type="ECO:0000256" key="1">
    <source>
        <dbReference type="ARBA" id="ARBA00004496"/>
    </source>
</evidence>
<dbReference type="PANTHER" id="PTHR46184">
    <property type="entry name" value="UNCONVENTIONAL MYOSIN-IXB-LIKE PROTEIN"/>
    <property type="match status" value="1"/>
</dbReference>
<dbReference type="WBParaSite" id="Hba_16875">
    <property type="protein sequence ID" value="Hba_16875"/>
    <property type="gene ID" value="Hba_16875"/>
</dbReference>
<dbReference type="GO" id="GO:0046872">
    <property type="term" value="F:metal ion binding"/>
    <property type="evidence" value="ECO:0007669"/>
    <property type="project" value="UniProtKB-KW"/>
</dbReference>
<dbReference type="InterPro" id="IPR046349">
    <property type="entry name" value="C1-like_sf"/>
</dbReference>
<dbReference type="Proteomes" id="UP000095283">
    <property type="component" value="Unplaced"/>
</dbReference>
<evidence type="ECO:0000256" key="2">
    <source>
        <dbReference type="ARBA" id="ARBA00022490"/>
    </source>
</evidence>
<evidence type="ECO:0000259" key="5">
    <source>
        <dbReference type="PROSITE" id="PS50081"/>
    </source>
</evidence>
<accession>A0A1I7XGR7</accession>